<evidence type="ECO:0000256" key="1">
    <source>
        <dbReference type="ARBA" id="ARBA00004442"/>
    </source>
</evidence>
<keyword evidence="10" id="KW-1185">Reference proteome</keyword>
<gene>
    <name evidence="9" type="ORF">DDQ68_21005</name>
</gene>
<dbReference type="RefSeq" id="WP_109658044.1">
    <property type="nucleotide sequence ID" value="NZ_CP029145.1"/>
</dbReference>
<dbReference type="EMBL" id="CP029145">
    <property type="protein sequence ID" value="AWM35025.1"/>
    <property type="molecule type" value="Genomic_DNA"/>
</dbReference>
<dbReference type="KEGG" id="hnv:DDQ68_21005"/>
<dbReference type="PANTHER" id="PTHR30026">
    <property type="entry name" value="OUTER MEMBRANE PROTEIN TOLC"/>
    <property type="match status" value="1"/>
</dbReference>
<dbReference type="Pfam" id="PF02321">
    <property type="entry name" value="OEP"/>
    <property type="match status" value="2"/>
</dbReference>
<sequence length="454" mass="49457">MKVFIAWLFLIACGALKPAGAQTQLKPPPALPSADSVARPQAPTLTLRDALQTALKNSLDIQISQTNVAVQDLYNSAGFAGGLPTVGIAASNNVVINNTQQEFNTGLGVTRVGARSSQYNVGLTGSYLLYNGGRVVATRARLGELEQISQLQLNSTVQNVLADVSLKYYAVVQQQRYIRTLEASAEVSRQKLALIKARQSVGLANNADLFQAQLDLNAQLQTKQQQALAAQQATADLLRSLTLDLDTRMAVEDTIPVDQDLRWEDIDASLTKNPDLLAAERQVRVNELLERVARANRSPSLSINSGTNFARNQNAVGVTLFNQSYGPYAGLSLGVPIYTGGINKRLVKIAQLNTQTAQLQRTALERNYRTNALKAWEAYQQTLALVNTAQESYTTAKKLLNLVQLRLDAGLSTLVDVKLAQQSFEDAGYRLVNYRYNAKSAEITLQQLAALLTP</sequence>
<dbReference type="AlphaFoldDB" id="A0A2Z3GVJ3"/>
<name>A0A2Z3GVJ3_9BACT</name>
<evidence type="ECO:0000256" key="4">
    <source>
        <dbReference type="ARBA" id="ARBA00022452"/>
    </source>
</evidence>
<dbReference type="PANTHER" id="PTHR30026:SF20">
    <property type="entry name" value="OUTER MEMBRANE PROTEIN TOLC"/>
    <property type="match status" value="1"/>
</dbReference>
<dbReference type="GO" id="GO:0015562">
    <property type="term" value="F:efflux transmembrane transporter activity"/>
    <property type="evidence" value="ECO:0007669"/>
    <property type="project" value="InterPro"/>
</dbReference>
<comment type="similarity">
    <text evidence="2">Belongs to the outer membrane factor (OMF) (TC 1.B.17) family.</text>
</comment>
<reference evidence="10" key="1">
    <citation type="submission" date="2018-04" db="EMBL/GenBank/DDBJ databases">
        <title>Complete genome of Antarctic heterotrophic bacterium Hymenobacter nivis.</title>
        <authorList>
            <person name="Terashima M."/>
        </authorList>
    </citation>
    <scope>NUCLEOTIDE SEQUENCE [LARGE SCALE GENOMIC DNA]</scope>
    <source>
        <strain evidence="10">NBRC 111535</strain>
    </source>
</reference>
<evidence type="ECO:0000313" key="10">
    <source>
        <dbReference type="Proteomes" id="UP000245999"/>
    </source>
</evidence>
<keyword evidence="6" id="KW-0472">Membrane</keyword>
<keyword evidence="8" id="KW-0732">Signal</keyword>
<keyword evidence="5" id="KW-0812">Transmembrane</keyword>
<feature type="signal peptide" evidence="8">
    <location>
        <begin position="1"/>
        <end position="21"/>
    </location>
</feature>
<dbReference type="SUPFAM" id="SSF56954">
    <property type="entry name" value="Outer membrane efflux proteins (OEP)"/>
    <property type="match status" value="1"/>
</dbReference>
<comment type="subcellular location">
    <subcellularLocation>
        <location evidence="1">Cell outer membrane</location>
    </subcellularLocation>
</comment>
<protein>
    <submittedName>
        <fullName evidence="9">TolC family protein</fullName>
    </submittedName>
</protein>
<organism evidence="9 10">
    <name type="scientific">Hymenobacter nivis</name>
    <dbReference type="NCBI Taxonomy" id="1850093"/>
    <lineage>
        <taxon>Bacteria</taxon>
        <taxon>Pseudomonadati</taxon>
        <taxon>Bacteroidota</taxon>
        <taxon>Cytophagia</taxon>
        <taxon>Cytophagales</taxon>
        <taxon>Hymenobacteraceae</taxon>
        <taxon>Hymenobacter</taxon>
    </lineage>
</organism>
<evidence type="ECO:0000313" key="9">
    <source>
        <dbReference type="EMBL" id="AWM35025.1"/>
    </source>
</evidence>
<evidence type="ECO:0000256" key="6">
    <source>
        <dbReference type="ARBA" id="ARBA00023136"/>
    </source>
</evidence>
<dbReference type="GO" id="GO:1990281">
    <property type="term" value="C:efflux pump complex"/>
    <property type="evidence" value="ECO:0007669"/>
    <property type="project" value="TreeGrafter"/>
</dbReference>
<proteinExistence type="inferred from homology"/>
<accession>A0A2Z3GVJ3</accession>
<evidence type="ECO:0000256" key="3">
    <source>
        <dbReference type="ARBA" id="ARBA00022448"/>
    </source>
</evidence>
<evidence type="ECO:0000256" key="7">
    <source>
        <dbReference type="ARBA" id="ARBA00023237"/>
    </source>
</evidence>
<dbReference type="OrthoDB" id="9771205at2"/>
<dbReference type="GO" id="GO:0009279">
    <property type="term" value="C:cell outer membrane"/>
    <property type="evidence" value="ECO:0007669"/>
    <property type="project" value="UniProtKB-SubCell"/>
</dbReference>
<dbReference type="Gene3D" id="1.20.1600.10">
    <property type="entry name" value="Outer membrane efflux proteins (OEP)"/>
    <property type="match status" value="1"/>
</dbReference>
<evidence type="ECO:0000256" key="2">
    <source>
        <dbReference type="ARBA" id="ARBA00007613"/>
    </source>
</evidence>
<dbReference type="GO" id="GO:0015288">
    <property type="term" value="F:porin activity"/>
    <property type="evidence" value="ECO:0007669"/>
    <property type="project" value="TreeGrafter"/>
</dbReference>
<feature type="chain" id="PRO_5016439340" evidence="8">
    <location>
        <begin position="22"/>
        <end position="454"/>
    </location>
</feature>
<keyword evidence="3" id="KW-0813">Transport</keyword>
<keyword evidence="4" id="KW-1134">Transmembrane beta strand</keyword>
<evidence type="ECO:0000256" key="8">
    <source>
        <dbReference type="SAM" id="SignalP"/>
    </source>
</evidence>
<dbReference type="InterPro" id="IPR051906">
    <property type="entry name" value="TolC-like"/>
</dbReference>
<dbReference type="Proteomes" id="UP000245999">
    <property type="component" value="Chromosome"/>
</dbReference>
<evidence type="ECO:0000256" key="5">
    <source>
        <dbReference type="ARBA" id="ARBA00022692"/>
    </source>
</evidence>
<keyword evidence="7" id="KW-0998">Cell outer membrane</keyword>
<dbReference type="InterPro" id="IPR003423">
    <property type="entry name" value="OMP_efflux"/>
</dbReference>